<protein>
    <submittedName>
        <fullName evidence="2">Uncharacterized protein</fullName>
    </submittedName>
</protein>
<sequence length="105" mass="11586">MKNCLLIVKHSLAGCTITGFDGAPGTSLPSHSSLCRSDSGFHAITGTLEELSLDLAPIEEHQNSPRPLSELFGNNSKFYFVFMLGLDVYSKKLHNNVICSYYFKN</sequence>
<organism evidence="1 2">
    <name type="scientific">Heterorhabditis bacteriophora</name>
    <name type="common">Entomopathogenic nematode worm</name>
    <dbReference type="NCBI Taxonomy" id="37862"/>
    <lineage>
        <taxon>Eukaryota</taxon>
        <taxon>Metazoa</taxon>
        <taxon>Ecdysozoa</taxon>
        <taxon>Nematoda</taxon>
        <taxon>Chromadorea</taxon>
        <taxon>Rhabditida</taxon>
        <taxon>Rhabditina</taxon>
        <taxon>Rhabditomorpha</taxon>
        <taxon>Strongyloidea</taxon>
        <taxon>Heterorhabditidae</taxon>
        <taxon>Heterorhabditis</taxon>
    </lineage>
</organism>
<dbReference type="Proteomes" id="UP000095283">
    <property type="component" value="Unplaced"/>
</dbReference>
<evidence type="ECO:0000313" key="2">
    <source>
        <dbReference type="WBParaSite" id="Hba_08654"/>
    </source>
</evidence>
<accession>A0A1I7WU38</accession>
<keyword evidence="1" id="KW-1185">Reference proteome</keyword>
<dbReference type="AlphaFoldDB" id="A0A1I7WU38"/>
<dbReference type="WBParaSite" id="Hba_08654">
    <property type="protein sequence ID" value="Hba_08654"/>
    <property type="gene ID" value="Hba_08654"/>
</dbReference>
<name>A0A1I7WU38_HETBA</name>
<reference evidence="2" key="1">
    <citation type="submission" date="2016-11" db="UniProtKB">
        <authorList>
            <consortium name="WormBaseParasite"/>
        </authorList>
    </citation>
    <scope>IDENTIFICATION</scope>
</reference>
<proteinExistence type="predicted"/>
<evidence type="ECO:0000313" key="1">
    <source>
        <dbReference type="Proteomes" id="UP000095283"/>
    </source>
</evidence>